<evidence type="ECO:0000313" key="8">
    <source>
        <dbReference type="EMBL" id="MBN4059487.1"/>
    </source>
</evidence>
<comment type="subcellular location">
    <subcellularLocation>
        <location evidence="1">Cell membrane</location>
        <topology evidence="1">Multi-pass membrane protein</topology>
    </subcellularLocation>
</comment>
<dbReference type="SUPFAM" id="SSF82689">
    <property type="entry name" value="Mechanosensitive channel protein MscS (YggB), C-terminal domain"/>
    <property type="match status" value="1"/>
</dbReference>
<dbReference type="Proteomes" id="UP000724964">
    <property type="component" value="Unassembled WGS sequence"/>
</dbReference>
<feature type="domain" description="Mechanosensitive ion channel MscS" evidence="7">
    <location>
        <begin position="111"/>
        <end position="175"/>
    </location>
</feature>
<dbReference type="InterPro" id="IPR023408">
    <property type="entry name" value="MscS_beta-dom_sf"/>
</dbReference>
<proteinExistence type="predicted"/>
<keyword evidence="3 6" id="KW-0812">Transmembrane</keyword>
<comment type="caution">
    <text evidence="8">The sequence shown here is derived from an EMBL/GenBank/DDBJ whole genome shotgun (WGS) entry which is preliminary data.</text>
</comment>
<dbReference type="EMBL" id="JAFIUH010000001">
    <property type="protein sequence ID" value="MBN4059487.1"/>
    <property type="molecule type" value="Genomic_DNA"/>
</dbReference>
<feature type="transmembrane region" description="Helical" evidence="6">
    <location>
        <begin position="92"/>
        <end position="110"/>
    </location>
</feature>
<evidence type="ECO:0000256" key="4">
    <source>
        <dbReference type="ARBA" id="ARBA00022989"/>
    </source>
</evidence>
<reference evidence="8" key="1">
    <citation type="submission" date="2021-02" db="EMBL/GenBank/DDBJ databases">
        <title>Activity-based single-cell genomes from oceanic crustal fluid captures similar information to metagenomic and metatranscriptomic surveys with orders of magnitude less sampling.</title>
        <authorList>
            <person name="D'Angelo T.S."/>
            <person name="Orcutt B.N."/>
        </authorList>
    </citation>
    <scope>NUCLEOTIDE SEQUENCE [LARGE SCALE GENOMIC DNA]</scope>
    <source>
        <strain evidence="8">AH-315-J10</strain>
    </source>
</reference>
<dbReference type="SUPFAM" id="SSF50182">
    <property type="entry name" value="Sm-like ribonucleoproteins"/>
    <property type="match status" value="1"/>
</dbReference>
<evidence type="ECO:0000259" key="7">
    <source>
        <dbReference type="Pfam" id="PF00924"/>
    </source>
</evidence>
<keyword evidence="2" id="KW-1003">Cell membrane</keyword>
<keyword evidence="9" id="KW-1185">Reference proteome</keyword>
<keyword evidence="4 6" id="KW-1133">Transmembrane helix</keyword>
<feature type="transmembrane region" description="Helical" evidence="6">
    <location>
        <begin position="31"/>
        <end position="52"/>
    </location>
</feature>
<dbReference type="InterPro" id="IPR011066">
    <property type="entry name" value="MscS_channel_C_sf"/>
</dbReference>
<dbReference type="InterPro" id="IPR010920">
    <property type="entry name" value="LSM_dom_sf"/>
</dbReference>
<evidence type="ECO:0000256" key="5">
    <source>
        <dbReference type="ARBA" id="ARBA00023136"/>
    </source>
</evidence>
<evidence type="ECO:0000313" key="9">
    <source>
        <dbReference type="Proteomes" id="UP000724964"/>
    </source>
</evidence>
<name>A0ABS3APC5_9ACTN</name>
<evidence type="ECO:0000256" key="3">
    <source>
        <dbReference type="ARBA" id="ARBA00022692"/>
    </source>
</evidence>
<dbReference type="Pfam" id="PF00924">
    <property type="entry name" value="MS_channel_2nd"/>
    <property type="match status" value="1"/>
</dbReference>
<evidence type="ECO:0000256" key="6">
    <source>
        <dbReference type="SAM" id="Phobius"/>
    </source>
</evidence>
<accession>A0ABS3APC5</accession>
<sequence length="292" mass="31307">MPQIPGVPTTDDGGSITLDLGDLSISVAESLGRLAVAILGTLIAVRLVKIAIGRVEEHRLREQLLFFVPKAVGVVMTIAGLGAVGIDITGMAAVMATIGFTGAVVFTPVGQNLVAGAMIRIDHIYQVGEVVTIGDLHGVVLYRSMLRTELALPDGSTAWVPNSLFQENQVLNHSRMGGWRICVQVPLDCAADRAVALTVMNQTIEGLAWNSPDREPFVAFDHVGGEAMFFNVYAWIDDRTLEPWYRGLLLNALVDALEEVDVSVGQTTNLSINGRPQTKAIAPANRGASRLR</sequence>
<dbReference type="PANTHER" id="PTHR30221:SF1">
    <property type="entry name" value="SMALL-CONDUCTANCE MECHANOSENSITIVE CHANNEL"/>
    <property type="match status" value="1"/>
</dbReference>
<dbReference type="InterPro" id="IPR045275">
    <property type="entry name" value="MscS_archaea/bacteria_type"/>
</dbReference>
<evidence type="ECO:0000256" key="1">
    <source>
        <dbReference type="ARBA" id="ARBA00004651"/>
    </source>
</evidence>
<gene>
    <name evidence="8" type="ORF">JYT35_00035</name>
</gene>
<keyword evidence="5 6" id="KW-0472">Membrane</keyword>
<feature type="transmembrane region" description="Helical" evidence="6">
    <location>
        <begin position="64"/>
        <end position="86"/>
    </location>
</feature>
<protein>
    <submittedName>
        <fullName evidence="8">Mechanosensitive ion channel</fullName>
    </submittedName>
</protein>
<dbReference type="PANTHER" id="PTHR30221">
    <property type="entry name" value="SMALL-CONDUCTANCE MECHANOSENSITIVE CHANNEL"/>
    <property type="match status" value="1"/>
</dbReference>
<organism evidence="8 9">
    <name type="scientific">Acidimicrobium ferrooxidans</name>
    <dbReference type="NCBI Taxonomy" id="53635"/>
    <lineage>
        <taxon>Bacteria</taxon>
        <taxon>Bacillati</taxon>
        <taxon>Actinomycetota</taxon>
        <taxon>Acidimicrobiia</taxon>
        <taxon>Acidimicrobiales</taxon>
        <taxon>Acidimicrobiaceae</taxon>
        <taxon>Acidimicrobium</taxon>
    </lineage>
</organism>
<dbReference type="Gene3D" id="2.30.30.60">
    <property type="match status" value="1"/>
</dbReference>
<dbReference type="InterPro" id="IPR006685">
    <property type="entry name" value="MscS_channel_2nd"/>
</dbReference>
<evidence type="ECO:0000256" key="2">
    <source>
        <dbReference type="ARBA" id="ARBA00022475"/>
    </source>
</evidence>